<feature type="non-terminal residue" evidence="1">
    <location>
        <position position="1"/>
    </location>
</feature>
<dbReference type="Proteomes" id="UP000289340">
    <property type="component" value="Chromosome 9"/>
</dbReference>
<dbReference type="AlphaFoldDB" id="A0A445IUR4"/>
<protein>
    <submittedName>
        <fullName evidence="1">Uncharacterized protein</fullName>
    </submittedName>
</protein>
<name>A0A445IUR4_GLYSO</name>
<comment type="caution">
    <text evidence="1">The sequence shown here is derived from an EMBL/GenBank/DDBJ whole genome shotgun (WGS) entry which is preliminary data.</text>
</comment>
<gene>
    <name evidence="1" type="ORF">D0Y65_022745</name>
</gene>
<dbReference type="EMBL" id="QZWG01000009">
    <property type="protein sequence ID" value="RZB89901.1"/>
    <property type="molecule type" value="Genomic_DNA"/>
</dbReference>
<evidence type="ECO:0000313" key="2">
    <source>
        <dbReference type="Proteomes" id="UP000289340"/>
    </source>
</evidence>
<reference evidence="1 2" key="1">
    <citation type="submission" date="2018-09" db="EMBL/GenBank/DDBJ databases">
        <title>A high-quality reference genome of wild soybean provides a powerful tool to mine soybean genomes.</title>
        <authorList>
            <person name="Xie M."/>
            <person name="Chung C.Y.L."/>
            <person name="Li M.-W."/>
            <person name="Wong F.-L."/>
            <person name="Chan T.-F."/>
            <person name="Lam H.-M."/>
        </authorList>
    </citation>
    <scope>NUCLEOTIDE SEQUENCE [LARGE SCALE GENOMIC DNA]</scope>
    <source>
        <strain evidence="2">cv. W05</strain>
        <tissue evidence="1">Hypocotyl of etiolated seedlings</tissue>
    </source>
</reference>
<accession>A0A445IUR4</accession>
<sequence>KLTITKQVTNQRLSVGMTPKTLRLPKPGEMSMDHLWVLTRKPCMNQRKVECHLNQLSSKNKLHKSFCHHSRYGLLEN</sequence>
<organism evidence="1 2">
    <name type="scientific">Glycine soja</name>
    <name type="common">Wild soybean</name>
    <dbReference type="NCBI Taxonomy" id="3848"/>
    <lineage>
        <taxon>Eukaryota</taxon>
        <taxon>Viridiplantae</taxon>
        <taxon>Streptophyta</taxon>
        <taxon>Embryophyta</taxon>
        <taxon>Tracheophyta</taxon>
        <taxon>Spermatophyta</taxon>
        <taxon>Magnoliopsida</taxon>
        <taxon>eudicotyledons</taxon>
        <taxon>Gunneridae</taxon>
        <taxon>Pentapetalae</taxon>
        <taxon>rosids</taxon>
        <taxon>fabids</taxon>
        <taxon>Fabales</taxon>
        <taxon>Fabaceae</taxon>
        <taxon>Papilionoideae</taxon>
        <taxon>50 kb inversion clade</taxon>
        <taxon>NPAAA clade</taxon>
        <taxon>indigoferoid/millettioid clade</taxon>
        <taxon>Phaseoleae</taxon>
        <taxon>Glycine</taxon>
        <taxon>Glycine subgen. Soja</taxon>
    </lineage>
</organism>
<proteinExistence type="predicted"/>
<keyword evidence="2" id="KW-1185">Reference proteome</keyword>
<evidence type="ECO:0000313" key="1">
    <source>
        <dbReference type="EMBL" id="RZB89901.1"/>
    </source>
</evidence>